<feature type="transmembrane region" description="Helical" evidence="1">
    <location>
        <begin position="117"/>
        <end position="136"/>
    </location>
</feature>
<feature type="transmembrane region" description="Helical" evidence="1">
    <location>
        <begin position="157"/>
        <end position="179"/>
    </location>
</feature>
<feature type="transmembrane region" description="Helical" evidence="1">
    <location>
        <begin position="185"/>
        <end position="203"/>
    </location>
</feature>
<protein>
    <submittedName>
        <fullName evidence="2">Uncharacterized protein</fullName>
    </submittedName>
</protein>
<proteinExistence type="predicted"/>
<dbReference type="EMBL" id="LT906462">
    <property type="protein sequence ID" value="SNV77050.1"/>
    <property type="molecule type" value="Genomic_DNA"/>
</dbReference>
<keyword evidence="1" id="KW-0812">Transmembrane</keyword>
<gene>
    <name evidence="2" type="ORF">SAMEA4384403_02109</name>
</gene>
<dbReference type="KEGG" id="sste:SAMEA4384403_2109"/>
<feature type="transmembrane region" description="Helical" evidence="1">
    <location>
        <begin position="6"/>
        <end position="22"/>
    </location>
</feature>
<dbReference type="AlphaFoldDB" id="A0A240A1M8"/>
<dbReference type="RefSeq" id="WP_095089358.1">
    <property type="nucleotide sequence ID" value="NZ_BMDM01000001.1"/>
</dbReference>
<dbReference type="OrthoDB" id="2409818at2"/>
<feature type="transmembrane region" description="Helical" evidence="1">
    <location>
        <begin position="54"/>
        <end position="73"/>
    </location>
</feature>
<keyword evidence="1" id="KW-1133">Transmembrane helix</keyword>
<feature type="transmembrane region" description="Helical" evidence="1">
    <location>
        <begin position="29"/>
        <end position="48"/>
    </location>
</feature>
<organism evidence="2 3">
    <name type="scientific">Mammaliicoccus stepanovicii</name>
    <dbReference type="NCBI Taxonomy" id="643214"/>
    <lineage>
        <taxon>Bacteria</taxon>
        <taxon>Bacillati</taxon>
        <taxon>Bacillota</taxon>
        <taxon>Bacilli</taxon>
        <taxon>Bacillales</taxon>
        <taxon>Staphylococcaceae</taxon>
        <taxon>Mammaliicoccus</taxon>
    </lineage>
</organism>
<sequence length="213" mass="24753">MAFLVTINIILCIILMSYNFVVMNKKKRINHYVISITIALNGLVSFIIIKEINFITIAVTTMLLIWAFLHTWVQTKHVSNYIDNQFFVLYIVTIVFSMALNIVYLDSDLSIYQSVPYFGVSLFIIGQIIAYLSLFTNPIESNGKRLAKIYQNGIYRYFIHPQLVGEIATIVALVCMIILTPHWFLLVPVFLIYVLFILWQKLFKTTHYVSHLK</sequence>
<name>A0A240A1M8_9STAP</name>
<dbReference type="PROSITE" id="PS50244">
    <property type="entry name" value="S5A_REDUCTASE"/>
    <property type="match status" value="1"/>
</dbReference>
<keyword evidence="3" id="KW-1185">Reference proteome</keyword>
<accession>A0A240A1M8</accession>
<evidence type="ECO:0000256" key="1">
    <source>
        <dbReference type="SAM" id="Phobius"/>
    </source>
</evidence>
<reference evidence="2 3" key="1">
    <citation type="submission" date="2017-06" db="EMBL/GenBank/DDBJ databases">
        <authorList>
            <consortium name="Pathogen Informatics"/>
        </authorList>
    </citation>
    <scope>NUCLEOTIDE SEQUENCE [LARGE SCALE GENOMIC DNA]</scope>
    <source>
        <strain evidence="2 3">NCTC13839</strain>
    </source>
</reference>
<evidence type="ECO:0000313" key="3">
    <source>
        <dbReference type="Proteomes" id="UP000242084"/>
    </source>
</evidence>
<keyword evidence="1" id="KW-0472">Membrane</keyword>
<dbReference type="Proteomes" id="UP000242084">
    <property type="component" value="Chromosome 1"/>
</dbReference>
<evidence type="ECO:0000313" key="2">
    <source>
        <dbReference type="EMBL" id="SNV77050.1"/>
    </source>
</evidence>
<dbReference type="Gene3D" id="1.20.120.1630">
    <property type="match status" value="1"/>
</dbReference>
<feature type="transmembrane region" description="Helical" evidence="1">
    <location>
        <begin position="85"/>
        <end position="105"/>
    </location>
</feature>